<dbReference type="InterPro" id="IPR036922">
    <property type="entry name" value="Rieske_2Fe-2S_sf"/>
</dbReference>
<keyword evidence="4" id="KW-0408">Iron</keyword>
<organism evidence="8 9">
    <name type="scientific">Variovorax boronicumulans</name>
    <dbReference type="NCBI Taxonomy" id="436515"/>
    <lineage>
        <taxon>Bacteria</taxon>
        <taxon>Pseudomonadati</taxon>
        <taxon>Pseudomonadota</taxon>
        <taxon>Betaproteobacteria</taxon>
        <taxon>Burkholderiales</taxon>
        <taxon>Comamonadaceae</taxon>
        <taxon>Variovorax</taxon>
    </lineage>
</organism>
<evidence type="ECO:0000256" key="4">
    <source>
        <dbReference type="ARBA" id="ARBA00023004"/>
    </source>
</evidence>
<accession>A0AAW8DAA1</accession>
<dbReference type="EMBL" id="JAUSRD010000017">
    <property type="protein sequence ID" value="MDP9896300.1"/>
    <property type="molecule type" value="Genomic_DNA"/>
</dbReference>
<dbReference type="SUPFAM" id="SSF55961">
    <property type="entry name" value="Bet v1-like"/>
    <property type="match status" value="1"/>
</dbReference>
<dbReference type="GO" id="GO:0051537">
    <property type="term" value="F:2 iron, 2 sulfur cluster binding"/>
    <property type="evidence" value="ECO:0007669"/>
    <property type="project" value="UniProtKB-KW"/>
</dbReference>
<evidence type="ECO:0000256" key="3">
    <source>
        <dbReference type="ARBA" id="ARBA00023002"/>
    </source>
</evidence>
<keyword evidence="8" id="KW-0223">Dioxygenase</keyword>
<evidence type="ECO:0000259" key="7">
    <source>
        <dbReference type="PROSITE" id="PS51296"/>
    </source>
</evidence>
<dbReference type="GO" id="GO:0051213">
    <property type="term" value="F:dioxygenase activity"/>
    <property type="evidence" value="ECO:0007669"/>
    <property type="project" value="UniProtKB-KW"/>
</dbReference>
<dbReference type="Pfam" id="PF19301">
    <property type="entry name" value="LigXa_C"/>
    <property type="match status" value="1"/>
</dbReference>
<evidence type="ECO:0000313" key="9">
    <source>
        <dbReference type="Proteomes" id="UP001242045"/>
    </source>
</evidence>
<comment type="caution">
    <text evidence="8">The sequence shown here is derived from an EMBL/GenBank/DDBJ whole genome shotgun (WGS) entry which is preliminary data.</text>
</comment>
<dbReference type="PANTHER" id="PTHR21266:SF59">
    <property type="entry name" value="BLR4922 PROTEIN"/>
    <property type="match status" value="1"/>
</dbReference>
<dbReference type="GO" id="GO:0005506">
    <property type="term" value="F:iron ion binding"/>
    <property type="evidence" value="ECO:0007669"/>
    <property type="project" value="InterPro"/>
</dbReference>
<protein>
    <submittedName>
        <fullName evidence="8">Phenylpropionate dioxygenase-like ring-hydroxylating dioxygenase large terminal subunit</fullName>
    </submittedName>
</protein>
<dbReference type="InterPro" id="IPR050584">
    <property type="entry name" value="Cholesterol_7-desaturase"/>
</dbReference>
<evidence type="ECO:0000256" key="2">
    <source>
        <dbReference type="ARBA" id="ARBA00022723"/>
    </source>
</evidence>
<sequence>MLSRENNDLLTRTNPDTPMGKLMRCFWTPAMTEAEVPAADEPPVRLQLLGEALVVFRDTEGRVGVLDQQCPHRGASLFFGRNEEGGVRCVYHGWKFGVDGQCLDMPTEAPDSPMRCKVRARAYPARLAGGVLWVYMGEPDKMPPLPDFEWLGLPSSHVYVSRWEQDCNYAQAMEGELDSAHVGFLHSLVDKTNDDDRALTGRFFKNDKAPLWKIVPSPSGFMACNGRRVDEGQRYWRLNQFLLPFYTMIPPHPAEARLVRMWVPMNDERCWVLCATFRPDRPLEDKELTAWRNGDYAHRRVIPGTTRPTERLDNDYLIDRQQQKTVSFTGIAGIRAQDAMVAESAGPIVDRTREHLGTSDRAVVAMRRLLMDTALACAESQRPVGPDMPHLYSVRATQTVLPESLDPTESDDLMGTARPKDPAPTSPT</sequence>
<dbReference type="CDD" id="cd03479">
    <property type="entry name" value="Rieske_RO_Alpha_PhDO_like"/>
    <property type="match status" value="1"/>
</dbReference>
<evidence type="ECO:0000313" key="8">
    <source>
        <dbReference type="EMBL" id="MDP9896300.1"/>
    </source>
</evidence>
<name>A0AAW8DAA1_9BURK</name>
<dbReference type="PROSITE" id="PS00570">
    <property type="entry name" value="RING_HYDROXYL_ALPHA"/>
    <property type="match status" value="1"/>
</dbReference>
<evidence type="ECO:0000256" key="5">
    <source>
        <dbReference type="ARBA" id="ARBA00023014"/>
    </source>
</evidence>
<keyword evidence="2" id="KW-0479">Metal-binding</keyword>
<keyword evidence="3" id="KW-0560">Oxidoreductase</keyword>
<dbReference type="AlphaFoldDB" id="A0AAW8DAA1"/>
<keyword evidence="5" id="KW-0411">Iron-sulfur</keyword>
<reference evidence="8" key="1">
    <citation type="submission" date="2023-07" db="EMBL/GenBank/DDBJ databases">
        <title>Sorghum-associated microbial communities from plants grown in Nebraska, USA.</title>
        <authorList>
            <person name="Schachtman D."/>
        </authorList>
    </citation>
    <scope>NUCLEOTIDE SEQUENCE</scope>
    <source>
        <strain evidence="8">DS3754</strain>
    </source>
</reference>
<dbReference type="RefSeq" id="WP_307686664.1">
    <property type="nucleotide sequence ID" value="NZ_JAUSRD010000017.1"/>
</dbReference>
<dbReference type="Pfam" id="PF00355">
    <property type="entry name" value="Rieske"/>
    <property type="match status" value="1"/>
</dbReference>
<dbReference type="InterPro" id="IPR045623">
    <property type="entry name" value="LigXa_C"/>
</dbReference>
<proteinExistence type="predicted"/>
<dbReference type="Proteomes" id="UP001242045">
    <property type="component" value="Unassembled WGS sequence"/>
</dbReference>
<dbReference type="InterPro" id="IPR015881">
    <property type="entry name" value="ARHD_Rieske_2Fe_2S"/>
</dbReference>
<dbReference type="Gene3D" id="2.102.10.10">
    <property type="entry name" value="Rieske [2Fe-2S] iron-sulphur domain"/>
    <property type="match status" value="1"/>
</dbReference>
<dbReference type="PROSITE" id="PS51296">
    <property type="entry name" value="RIESKE"/>
    <property type="match status" value="1"/>
</dbReference>
<feature type="domain" description="Rieske" evidence="7">
    <location>
        <begin position="33"/>
        <end position="134"/>
    </location>
</feature>
<dbReference type="Gene3D" id="3.90.380.10">
    <property type="entry name" value="Naphthalene 1,2-dioxygenase Alpha Subunit, Chain A, domain 1"/>
    <property type="match status" value="1"/>
</dbReference>
<evidence type="ECO:0000256" key="6">
    <source>
        <dbReference type="SAM" id="MobiDB-lite"/>
    </source>
</evidence>
<dbReference type="SUPFAM" id="SSF50022">
    <property type="entry name" value="ISP domain"/>
    <property type="match status" value="1"/>
</dbReference>
<gene>
    <name evidence="8" type="ORF">J2W31_005435</name>
</gene>
<evidence type="ECO:0000256" key="1">
    <source>
        <dbReference type="ARBA" id="ARBA00022714"/>
    </source>
</evidence>
<feature type="region of interest" description="Disordered" evidence="6">
    <location>
        <begin position="399"/>
        <end position="428"/>
    </location>
</feature>
<dbReference type="PANTHER" id="PTHR21266">
    <property type="entry name" value="IRON-SULFUR DOMAIN CONTAINING PROTEIN"/>
    <property type="match status" value="1"/>
</dbReference>
<keyword evidence="1" id="KW-0001">2Fe-2S</keyword>
<dbReference type="InterPro" id="IPR017941">
    <property type="entry name" value="Rieske_2Fe-2S"/>
</dbReference>